<dbReference type="SUPFAM" id="SSF51569">
    <property type="entry name" value="Aldolase"/>
    <property type="match status" value="1"/>
</dbReference>
<dbReference type="Proteomes" id="UP000198779">
    <property type="component" value="Unassembled WGS sequence"/>
</dbReference>
<evidence type="ECO:0000256" key="9">
    <source>
        <dbReference type="ARBA" id="ARBA00023239"/>
    </source>
</evidence>
<name>A0A1H0ELA7_9BACT</name>
<comment type="function">
    <text evidence="1 12">Catalyzes the condensation of (S)-aspartate-beta-semialdehyde [(S)-ASA] and pyruvate to 4-hydroxy-tetrahydrodipicolinate (HTPA).</text>
</comment>
<dbReference type="EC" id="4.3.3.7" evidence="4 12"/>
<comment type="subunit">
    <text evidence="12">Homotetramer; dimer of dimers.</text>
</comment>
<evidence type="ECO:0000256" key="5">
    <source>
        <dbReference type="ARBA" id="ARBA00022490"/>
    </source>
</evidence>
<evidence type="ECO:0000256" key="4">
    <source>
        <dbReference type="ARBA" id="ARBA00012086"/>
    </source>
</evidence>
<dbReference type="PANTHER" id="PTHR12128:SF66">
    <property type="entry name" value="4-HYDROXY-2-OXOGLUTARATE ALDOLASE, MITOCHONDRIAL"/>
    <property type="match status" value="1"/>
</dbReference>
<comment type="similarity">
    <text evidence="3 12 13">Belongs to the DapA family.</text>
</comment>
<dbReference type="UniPathway" id="UPA00034">
    <property type="reaction ID" value="UER00017"/>
</dbReference>
<dbReference type="Proteomes" id="UP000199134">
    <property type="component" value="Unassembled WGS sequence"/>
</dbReference>
<keyword evidence="18" id="KW-1185">Reference proteome</keyword>
<sequence>MVYNIFKGLGIALVTPFKQDGSVDYEALLRLVEYQLDNGADFFCILATTGETPTLTADEKKRIKDLVVDKVQARVPILMGCGGNNTAAVVEELKNGDFKGIDGILSVCPYYNKPSQEGLYQHFKAIAAATQLPVVLYNVPGRTGVNLKAETTVRLARDCQNIVAIKEASGNLEQVDEIIKNKPADFDVISGDDSLTFPMVSCGAVGVISVIGNALPKEFSKMIRLQMRGEYDPARKIHHRFTDLFSLLFVDGNPAGVKAMLHEMGFIENVLRLPLVPTRISTLQRMSELLRELKI</sequence>
<dbReference type="GO" id="GO:0019877">
    <property type="term" value="P:diaminopimelate biosynthetic process"/>
    <property type="evidence" value="ECO:0007669"/>
    <property type="project" value="UniProtKB-UniRule"/>
</dbReference>
<dbReference type="EMBL" id="FNCQ01000011">
    <property type="protein sequence ID" value="SDG87294.1"/>
    <property type="molecule type" value="Genomic_DNA"/>
</dbReference>
<evidence type="ECO:0000256" key="15">
    <source>
        <dbReference type="PIRSR" id="PIRSR001365-2"/>
    </source>
</evidence>
<evidence type="ECO:0000256" key="8">
    <source>
        <dbReference type="ARBA" id="ARBA00023154"/>
    </source>
</evidence>
<feature type="site" description="Part of a proton relay during catalysis" evidence="12">
    <location>
        <position position="111"/>
    </location>
</feature>
<keyword evidence="10 12" id="KW-0704">Schiff base</keyword>
<protein>
    <recommendedName>
        <fullName evidence="4 12">4-hydroxy-tetrahydrodipicolinate synthase</fullName>
        <shortName evidence="12">HTPA synthase</shortName>
        <ecNumber evidence="4 12">4.3.3.7</ecNumber>
    </recommendedName>
</protein>
<dbReference type="InterPro" id="IPR005263">
    <property type="entry name" value="DapA"/>
</dbReference>
<evidence type="ECO:0000256" key="11">
    <source>
        <dbReference type="ARBA" id="ARBA00047836"/>
    </source>
</evidence>
<gene>
    <name evidence="12" type="primary">dapA</name>
    <name evidence="17" type="ORF">SAMN04487900_103218</name>
    <name evidence="16" type="ORF">SAMN04487901_11173</name>
</gene>
<evidence type="ECO:0000313" key="18">
    <source>
        <dbReference type="Proteomes" id="UP000198779"/>
    </source>
</evidence>
<keyword evidence="9 12" id="KW-0456">Lyase</keyword>
<feature type="active site" description="Schiff-base intermediate with substrate" evidence="12 14">
    <location>
        <position position="166"/>
    </location>
</feature>
<dbReference type="InterPro" id="IPR002220">
    <property type="entry name" value="DapA-like"/>
</dbReference>
<dbReference type="InterPro" id="IPR013785">
    <property type="entry name" value="Aldolase_TIM"/>
</dbReference>
<dbReference type="Gene3D" id="3.20.20.70">
    <property type="entry name" value="Aldolase class I"/>
    <property type="match status" value="1"/>
</dbReference>
<dbReference type="HAMAP" id="MF_00418">
    <property type="entry name" value="DapA"/>
    <property type="match status" value="1"/>
</dbReference>
<dbReference type="PROSITE" id="PS00666">
    <property type="entry name" value="DHDPS_2"/>
    <property type="match status" value="1"/>
</dbReference>
<dbReference type="InterPro" id="IPR020625">
    <property type="entry name" value="Schiff_base-form_aldolases_AS"/>
</dbReference>
<keyword evidence="7 12" id="KW-0220">Diaminopimelate biosynthesis</keyword>
<comment type="caution">
    <text evidence="12">Was originally thought to be a dihydrodipicolinate synthase (DHDPS), catalyzing the condensation of (S)-aspartate-beta-semialdehyde [(S)-ASA] and pyruvate to dihydrodipicolinate (DHDP). However, it was shown in E.coli that the product of the enzymatic reaction is not dihydrodipicolinate but in fact (4S)-4-hydroxy-2,3,4,5-tetrahydro-(2S)-dipicolinic acid (HTPA), and that the consecutive dehydration reaction leading to DHDP is not spontaneous but catalyzed by DapB.</text>
</comment>
<evidence type="ECO:0000313" key="17">
    <source>
        <dbReference type="EMBL" id="SDN83059.1"/>
    </source>
</evidence>
<feature type="active site" description="Proton donor/acceptor" evidence="12 14">
    <location>
        <position position="137"/>
    </location>
</feature>
<dbReference type="NCBIfam" id="TIGR00674">
    <property type="entry name" value="dapA"/>
    <property type="match status" value="1"/>
</dbReference>
<reference evidence="17 18" key="1">
    <citation type="submission" date="2016-10" db="EMBL/GenBank/DDBJ databases">
        <authorList>
            <person name="Varghese N."/>
            <person name="Submissions S."/>
        </authorList>
    </citation>
    <scope>NUCLEOTIDE SEQUENCE</scope>
    <source>
        <strain evidence="17">BP1-145</strain>
        <strain evidence="18">BP1-148</strain>
    </source>
</reference>
<keyword evidence="5 12" id="KW-0963">Cytoplasm</keyword>
<evidence type="ECO:0000313" key="19">
    <source>
        <dbReference type="Proteomes" id="UP000199134"/>
    </source>
</evidence>
<dbReference type="OrthoDB" id="9782828at2"/>
<dbReference type="GO" id="GO:0008840">
    <property type="term" value="F:4-hydroxy-tetrahydrodipicolinate synthase activity"/>
    <property type="evidence" value="ECO:0007669"/>
    <property type="project" value="UniProtKB-UniRule"/>
</dbReference>
<dbReference type="PANTHER" id="PTHR12128">
    <property type="entry name" value="DIHYDRODIPICOLINATE SYNTHASE"/>
    <property type="match status" value="1"/>
</dbReference>
<proteinExistence type="inferred from homology"/>
<comment type="pathway">
    <text evidence="2 12">Amino-acid biosynthesis; L-lysine biosynthesis via DAP pathway; (S)-tetrahydrodipicolinate from L-aspartate: step 3/4.</text>
</comment>
<feature type="binding site" evidence="12 15">
    <location>
        <position position="208"/>
    </location>
    <ligand>
        <name>pyruvate</name>
        <dbReference type="ChEBI" id="CHEBI:15361"/>
    </ligand>
</feature>
<reference evidence="16 19" key="2">
    <citation type="submission" date="2016-10" db="EMBL/GenBank/DDBJ databases">
        <authorList>
            <person name="de Groot N.N."/>
        </authorList>
    </citation>
    <scope>NUCLEOTIDE SEQUENCE [LARGE SCALE GENOMIC DNA]</scope>
    <source>
        <strain evidence="19">BP1-145</strain>
        <strain evidence="16">BP1-148</strain>
    </source>
</reference>
<evidence type="ECO:0000256" key="2">
    <source>
        <dbReference type="ARBA" id="ARBA00005120"/>
    </source>
</evidence>
<evidence type="ECO:0000256" key="6">
    <source>
        <dbReference type="ARBA" id="ARBA00022605"/>
    </source>
</evidence>
<keyword evidence="8 12" id="KW-0457">Lysine biosynthesis</keyword>
<feature type="site" description="Part of a proton relay during catalysis" evidence="12">
    <location>
        <position position="48"/>
    </location>
</feature>
<dbReference type="EMBL" id="FNIW01000003">
    <property type="protein sequence ID" value="SDN83059.1"/>
    <property type="molecule type" value="Genomic_DNA"/>
</dbReference>
<dbReference type="GO" id="GO:0005829">
    <property type="term" value="C:cytosol"/>
    <property type="evidence" value="ECO:0007669"/>
    <property type="project" value="TreeGrafter"/>
</dbReference>
<dbReference type="GO" id="GO:0009089">
    <property type="term" value="P:lysine biosynthetic process via diaminopimelate"/>
    <property type="evidence" value="ECO:0007669"/>
    <property type="project" value="UniProtKB-UniRule"/>
</dbReference>
<evidence type="ECO:0000256" key="13">
    <source>
        <dbReference type="PIRNR" id="PIRNR001365"/>
    </source>
</evidence>
<organism evidence="17 19">
    <name type="scientific">Prevotella communis</name>
    <dbReference type="NCBI Taxonomy" id="2913614"/>
    <lineage>
        <taxon>Bacteria</taxon>
        <taxon>Pseudomonadati</taxon>
        <taxon>Bacteroidota</taxon>
        <taxon>Bacteroidia</taxon>
        <taxon>Bacteroidales</taxon>
        <taxon>Prevotellaceae</taxon>
        <taxon>Prevotella</taxon>
    </lineage>
</organism>
<feature type="binding site" evidence="12 15">
    <location>
        <position position="49"/>
    </location>
    <ligand>
        <name>pyruvate</name>
        <dbReference type="ChEBI" id="CHEBI:15361"/>
    </ligand>
</feature>
<accession>A0A1H0ELA7</accession>
<evidence type="ECO:0000256" key="12">
    <source>
        <dbReference type="HAMAP-Rule" id="MF_00418"/>
    </source>
</evidence>
<evidence type="ECO:0000313" key="16">
    <source>
        <dbReference type="EMBL" id="SDG87294.1"/>
    </source>
</evidence>
<evidence type="ECO:0000256" key="14">
    <source>
        <dbReference type="PIRSR" id="PIRSR001365-1"/>
    </source>
</evidence>
<dbReference type="PRINTS" id="PR00146">
    <property type="entry name" value="DHPICSNTHASE"/>
</dbReference>
<evidence type="ECO:0000256" key="7">
    <source>
        <dbReference type="ARBA" id="ARBA00022915"/>
    </source>
</evidence>
<dbReference type="RefSeq" id="WP_091818189.1">
    <property type="nucleotide sequence ID" value="NZ_CP091790.1"/>
</dbReference>
<evidence type="ECO:0000256" key="1">
    <source>
        <dbReference type="ARBA" id="ARBA00003294"/>
    </source>
</evidence>
<dbReference type="CDD" id="cd00950">
    <property type="entry name" value="DHDPS"/>
    <property type="match status" value="1"/>
</dbReference>
<dbReference type="AlphaFoldDB" id="A0A1H0ELA7"/>
<dbReference type="STRING" id="645274.SAMN04487901_11173"/>
<dbReference type="Pfam" id="PF00701">
    <property type="entry name" value="DHDPS"/>
    <property type="match status" value="1"/>
</dbReference>
<evidence type="ECO:0000256" key="10">
    <source>
        <dbReference type="ARBA" id="ARBA00023270"/>
    </source>
</evidence>
<comment type="catalytic activity">
    <reaction evidence="11 12">
        <text>L-aspartate 4-semialdehyde + pyruvate = (2S,4S)-4-hydroxy-2,3,4,5-tetrahydrodipicolinate + H2O + H(+)</text>
        <dbReference type="Rhea" id="RHEA:34171"/>
        <dbReference type="ChEBI" id="CHEBI:15361"/>
        <dbReference type="ChEBI" id="CHEBI:15377"/>
        <dbReference type="ChEBI" id="CHEBI:15378"/>
        <dbReference type="ChEBI" id="CHEBI:67139"/>
        <dbReference type="ChEBI" id="CHEBI:537519"/>
        <dbReference type="EC" id="4.3.3.7"/>
    </reaction>
</comment>
<dbReference type="SMART" id="SM01130">
    <property type="entry name" value="DHDPS"/>
    <property type="match status" value="1"/>
</dbReference>
<evidence type="ECO:0000256" key="3">
    <source>
        <dbReference type="ARBA" id="ARBA00007592"/>
    </source>
</evidence>
<comment type="subcellular location">
    <subcellularLocation>
        <location evidence="12">Cytoplasm</location>
    </subcellularLocation>
</comment>
<keyword evidence="6 12" id="KW-0028">Amino-acid biosynthesis</keyword>
<accession>A0A1G7XT37</accession>
<dbReference type="PIRSF" id="PIRSF001365">
    <property type="entry name" value="DHDPS"/>
    <property type="match status" value="1"/>
</dbReference>